<dbReference type="PATRIC" id="fig|1001994.6.peg.1167"/>
<organism evidence="1 2">
    <name type="scientific">Nitrosarchaeum koreense MY1</name>
    <dbReference type="NCBI Taxonomy" id="1001994"/>
    <lineage>
        <taxon>Archaea</taxon>
        <taxon>Nitrososphaerota</taxon>
        <taxon>Nitrososphaeria</taxon>
        <taxon>Nitrosopumilales</taxon>
        <taxon>Nitrosopumilaceae</taxon>
        <taxon>Nitrosarchaeum</taxon>
    </lineage>
</organism>
<comment type="caution">
    <text evidence="1">The sequence shown here is derived from an EMBL/GenBank/DDBJ whole genome shotgun (WGS) entry which is preliminary data.</text>
</comment>
<dbReference type="STRING" id="1001994.MY1_1180"/>
<reference evidence="1 2" key="1">
    <citation type="journal article" date="2011" name="J. Bacteriol.">
        <title>Genome Sequence of an Ammonia-Oxidizing Soil Archaeon, "Candidatus Nitrosoarchaeum koreensis" MY1.</title>
        <authorList>
            <person name="Kim B.K."/>
            <person name="Jung M.Y."/>
            <person name="Yu D.S."/>
            <person name="Park S.J."/>
            <person name="Oh T.K."/>
            <person name="Rhee S.K."/>
            <person name="Kim J.F."/>
        </authorList>
    </citation>
    <scope>NUCLEOTIDE SEQUENCE [LARGE SCALE GENOMIC DNA]</scope>
    <source>
        <strain evidence="1 2">MY1</strain>
    </source>
</reference>
<proteinExistence type="predicted"/>
<evidence type="ECO:0000313" key="2">
    <source>
        <dbReference type="Proteomes" id="UP000004440"/>
    </source>
</evidence>
<accession>F9CXD6</accession>
<name>F9CXD6_9ARCH</name>
<dbReference type="Proteomes" id="UP000004440">
    <property type="component" value="Unassembled WGS sequence"/>
</dbReference>
<sequence length="124" mass="14360">MIILLDYENFCSQILDSNPKIRFATVYDQWAVRAGGGLRKGLTSILSEHKENELVTLAILDWQSRKEVSKWLGKTKYTLAEYDEVKRFSLYLGDDHLLLVSAEKEVDTDKVVDTIIKLYYKNLN</sequence>
<keyword evidence="2" id="KW-1185">Reference proteome</keyword>
<dbReference type="AlphaFoldDB" id="F9CXD6"/>
<protein>
    <submittedName>
        <fullName evidence="1">Uncharacterized protein</fullName>
    </submittedName>
</protein>
<gene>
    <name evidence="1" type="ORF">MY1_1180</name>
</gene>
<evidence type="ECO:0000313" key="1">
    <source>
        <dbReference type="EMBL" id="EGP93938.1"/>
    </source>
</evidence>
<dbReference type="EMBL" id="AFPU01000001">
    <property type="protein sequence ID" value="EGP93938.1"/>
    <property type="molecule type" value="Genomic_DNA"/>
</dbReference>